<organism evidence="2 3">
    <name type="scientific">Helicobacter trogontum</name>
    <dbReference type="NCBI Taxonomy" id="50960"/>
    <lineage>
        <taxon>Bacteria</taxon>
        <taxon>Pseudomonadati</taxon>
        <taxon>Campylobacterota</taxon>
        <taxon>Epsilonproteobacteria</taxon>
        <taxon>Campylobacterales</taxon>
        <taxon>Helicobacteraceae</taxon>
        <taxon>Helicobacter</taxon>
    </lineage>
</organism>
<dbReference type="RefSeq" id="WP_034345935.1">
    <property type="nucleotide sequence ID" value="NZ_FZNG01000054.1"/>
</dbReference>
<dbReference type="InterPro" id="IPR025065">
    <property type="entry name" value="DUF4006"/>
</dbReference>
<dbReference type="OrthoDB" id="5329449at2"/>
<evidence type="ECO:0000313" key="2">
    <source>
        <dbReference type="EMBL" id="TLD82790.1"/>
    </source>
</evidence>
<sequence>MQAIINVLNSLVGFFLAVLLVVIVAAIGGYNAMKIQQSSATTFYSVDSHNLKKNDTANQNAFKIIDNKE</sequence>
<protein>
    <submittedName>
        <fullName evidence="2">DUF4006 family protein</fullName>
    </submittedName>
</protein>
<reference evidence="2 3" key="1">
    <citation type="journal article" date="2014" name="Genome Announc.">
        <title>Draft genome sequences of eight enterohepatic helicobacter species isolated from both laboratory and wild rodents.</title>
        <authorList>
            <person name="Sheh A."/>
            <person name="Shen Z."/>
            <person name="Fox J.G."/>
        </authorList>
    </citation>
    <scope>NUCLEOTIDE SEQUENCE [LARGE SCALE GENOMIC DNA]</scope>
    <source>
        <strain evidence="2 3">ATCC 700114</strain>
    </source>
</reference>
<dbReference type="Pfam" id="PF13179">
    <property type="entry name" value="DUF4006"/>
    <property type="match status" value="1"/>
</dbReference>
<gene>
    <name evidence="2" type="ORF">LS81_006810</name>
</gene>
<dbReference type="Proteomes" id="UP000029878">
    <property type="component" value="Unassembled WGS sequence"/>
</dbReference>
<evidence type="ECO:0000313" key="3">
    <source>
        <dbReference type="Proteomes" id="UP000029878"/>
    </source>
</evidence>
<keyword evidence="1" id="KW-0812">Transmembrane</keyword>
<proteinExistence type="predicted"/>
<keyword evidence="1" id="KW-1133">Transmembrane helix</keyword>
<comment type="caution">
    <text evidence="2">The sequence shown here is derived from an EMBL/GenBank/DDBJ whole genome shotgun (WGS) entry which is preliminary data.</text>
</comment>
<feature type="transmembrane region" description="Helical" evidence="1">
    <location>
        <begin position="12"/>
        <end position="33"/>
    </location>
</feature>
<accession>A0A4U8S9W8</accession>
<dbReference type="EMBL" id="JRPL02000015">
    <property type="protein sequence ID" value="TLD82790.1"/>
    <property type="molecule type" value="Genomic_DNA"/>
</dbReference>
<dbReference type="AlphaFoldDB" id="A0A4U8S9W8"/>
<name>A0A4U8S9W8_9HELI</name>
<evidence type="ECO:0000256" key="1">
    <source>
        <dbReference type="SAM" id="Phobius"/>
    </source>
</evidence>
<keyword evidence="1" id="KW-0472">Membrane</keyword>